<comment type="caution">
    <text evidence="3">The sequence shown here is derived from an EMBL/GenBank/DDBJ whole genome shotgun (WGS) entry which is preliminary data.</text>
</comment>
<reference evidence="4" key="1">
    <citation type="journal article" date="2019" name="Int. J. Syst. Evol. Microbiol.">
        <title>The Global Catalogue of Microorganisms (GCM) 10K type strain sequencing project: providing services to taxonomists for standard genome sequencing and annotation.</title>
        <authorList>
            <consortium name="The Broad Institute Genomics Platform"/>
            <consortium name="The Broad Institute Genome Sequencing Center for Infectious Disease"/>
            <person name="Wu L."/>
            <person name="Ma J."/>
        </authorList>
    </citation>
    <scope>NUCLEOTIDE SEQUENCE [LARGE SCALE GENOMIC DNA]</scope>
    <source>
        <strain evidence="4">CCUG 60214</strain>
    </source>
</reference>
<dbReference type="RefSeq" id="WP_380720766.1">
    <property type="nucleotide sequence ID" value="NZ_JBHTLK010000017.1"/>
</dbReference>
<dbReference type="CDD" id="cd00198">
    <property type="entry name" value="vWFA"/>
    <property type="match status" value="1"/>
</dbReference>
<feature type="domain" description="VWFA" evidence="2">
    <location>
        <begin position="456"/>
        <end position="638"/>
    </location>
</feature>
<proteinExistence type="predicted"/>
<keyword evidence="4" id="KW-1185">Reference proteome</keyword>
<protein>
    <submittedName>
        <fullName evidence="3">VWA domain-containing protein</fullName>
    </submittedName>
</protein>
<feature type="region of interest" description="Disordered" evidence="1">
    <location>
        <begin position="389"/>
        <end position="419"/>
    </location>
</feature>
<gene>
    <name evidence="3" type="ORF">ACFQ3T_05910</name>
</gene>
<dbReference type="SUPFAM" id="SSF53300">
    <property type="entry name" value="vWA-like"/>
    <property type="match status" value="1"/>
</dbReference>
<dbReference type="EMBL" id="JBHTLK010000017">
    <property type="protein sequence ID" value="MFD1146650.1"/>
    <property type="molecule type" value="Genomic_DNA"/>
</dbReference>
<evidence type="ECO:0000313" key="4">
    <source>
        <dbReference type="Proteomes" id="UP001597168"/>
    </source>
</evidence>
<evidence type="ECO:0000313" key="3">
    <source>
        <dbReference type="EMBL" id="MFD1146650.1"/>
    </source>
</evidence>
<sequence length="644" mass="71126">MTGYRYGRYVDGPDPLAPPADLRAAMDELGREVMEGASPDAALRELLRRGLPGTPGLDDLTARLWRKRAALTRRHRLDGTLQEVQRLLDDALRAERSALFPDPDDEARFREAQLDALPQSTAAAVRELAEYDWRSAEARESYEQIRNLLGRELLDQRFQGMKQAMQNVRPEDVRRIQEMLDDLNGLLDAHARGEDTAERFADFMRAHGEFFPENPRSVDELVDALAARSAAAQRMMNSMTDRQREELSALSRQAFGDSGIGSQLSRLDALLQGLRPGEDWDGSARFRGGNPLGMGEGAQAMADLAELDALAEQLSQAYPGARLEDVDLEALVRHLGGEAGVDARRLAELERELRSQNLLERAPDGSLRLTPKALRRLGETALRGVIDSARAQGHRDSSSAGAAGELTGSTRPWRFGDTEPWNVPRTVTNAVLRSAGGPVRLDVVDVEVSETEQRSRAAVALCVDTSWSMVQDGRWVPMKRTALALHHLVRTRFRTDALELITFGRHAETVDIGQLTALEGAWEQGTNLHHALLLAGRHVRRHPDAQPVVLVVTDGEPTAHLETTGDAEFHYPPLERTLGKTLVEVDSLARLGASITVFRLGDDPRLTRFVDTVARRSGGRVVAPGEDGLGAAVVSDYLRSRRRR</sequence>
<evidence type="ECO:0000256" key="1">
    <source>
        <dbReference type="SAM" id="MobiDB-lite"/>
    </source>
</evidence>
<dbReference type="Pfam" id="PF13519">
    <property type="entry name" value="VWA_2"/>
    <property type="match status" value="1"/>
</dbReference>
<accession>A0ABW3QPG3</accession>
<dbReference type="InterPro" id="IPR036465">
    <property type="entry name" value="vWFA_dom_sf"/>
</dbReference>
<name>A0ABW3QPG3_9PSEU</name>
<dbReference type="InterPro" id="IPR002035">
    <property type="entry name" value="VWF_A"/>
</dbReference>
<organism evidence="3 4">
    <name type="scientific">Saccharothrix hoggarensis</name>
    <dbReference type="NCBI Taxonomy" id="913853"/>
    <lineage>
        <taxon>Bacteria</taxon>
        <taxon>Bacillati</taxon>
        <taxon>Actinomycetota</taxon>
        <taxon>Actinomycetes</taxon>
        <taxon>Pseudonocardiales</taxon>
        <taxon>Pseudonocardiaceae</taxon>
        <taxon>Saccharothrix</taxon>
    </lineage>
</organism>
<dbReference type="SMART" id="SM00327">
    <property type="entry name" value="VWA"/>
    <property type="match status" value="1"/>
</dbReference>
<dbReference type="Proteomes" id="UP001597168">
    <property type="component" value="Unassembled WGS sequence"/>
</dbReference>
<evidence type="ECO:0000259" key="2">
    <source>
        <dbReference type="SMART" id="SM00327"/>
    </source>
</evidence>
<dbReference type="Gene3D" id="3.40.50.410">
    <property type="entry name" value="von Willebrand factor, type A domain"/>
    <property type="match status" value="1"/>
</dbReference>